<sequence>MVTHWLLHTHNPADIPLLRSRNSHIEQYHTTADRLQVPLVSVEAMDDSIFFSSSWEGLKRIVTRSEQFQRAYGIETAWDSPDKTACFTFGAAPRDPPTHDEGNEAYVRFAINGQIHRVPYSTTPEILRTRINEPLPTLDKILAIVDAIPFPPQNGLPLSLLRKAAWAVMLPAIRPRLELQPLSPGDAIKVDQAITRKVAHCMNWEYTTSPILSLPINKHGFGFPSIYRINGEIAINMIVRSLNHHLPAIRDMARISLANWECYKSGCANPLEQALPGSQRRTTARPSSRHLPAAWIFAKKYLDVTRLSILATNQTGLGDGSASLYHLATKANSNRRAWTMGISSGDWVSAGVDTATPINDILTTLAERASHGEELAAWILATLSNSGLQDALVTWDRSSHRPIHERKKILAATIRSATLRTRHAGARAPDIWASDGSHIHCTTETGLPSTTAIVTGPTTTRLQLVGQVSTSAHGEIVALIAAIQATQSSRVPDPKILTDYLGGLRAVQDIRTPDFNQDTWRSRKQGALYRWLAHTVTAGKRRVPTITHVKAHTDEKDSNSILNDRADKVAKATHNKNPTKGVARLGPATAFMAPFVPYHHEHGYAPDEWPGITETKLIEQQLTKMTVAMRLRLSDGSSRLELPTPGHFYTSSAASYLVKIQYHARVGMLWCDYSSWRQGTQESPACRLCGASIGDLNHVFLHCPNLRSVRDEA</sequence>
<reference evidence="1 2" key="1">
    <citation type="submission" date="2016-07" db="EMBL/GenBank/DDBJ databases">
        <title>Pervasive Adenine N6-methylation of Active Genes in Fungi.</title>
        <authorList>
            <consortium name="DOE Joint Genome Institute"/>
            <person name="Mondo S.J."/>
            <person name="Dannebaum R.O."/>
            <person name="Kuo R.C."/>
            <person name="Labutti K."/>
            <person name="Haridas S."/>
            <person name="Kuo A."/>
            <person name="Salamov A."/>
            <person name="Ahrendt S.R."/>
            <person name="Lipzen A."/>
            <person name="Sullivan W."/>
            <person name="Andreopoulos W.B."/>
            <person name="Clum A."/>
            <person name="Lindquist E."/>
            <person name="Daum C."/>
            <person name="Ramamoorthy G.K."/>
            <person name="Gryganskyi A."/>
            <person name="Culley D."/>
            <person name="Magnuson J.K."/>
            <person name="James T.Y."/>
            <person name="O'Malley M.A."/>
            <person name="Stajich J.E."/>
            <person name="Spatafora J.W."/>
            <person name="Visel A."/>
            <person name="Grigoriev I.V."/>
        </authorList>
    </citation>
    <scope>NUCLEOTIDE SEQUENCE [LARGE SCALE GENOMIC DNA]</scope>
    <source>
        <strain evidence="1 2">68-887.2</strain>
    </source>
</reference>
<dbReference type="AlphaFoldDB" id="A0A1Y2BLD7"/>
<evidence type="ECO:0000313" key="2">
    <source>
        <dbReference type="Proteomes" id="UP000193986"/>
    </source>
</evidence>
<keyword evidence="2" id="KW-1185">Reference proteome</keyword>
<gene>
    <name evidence="1" type="ORF">BCR39DRAFT_460973</name>
</gene>
<organism evidence="1 2">
    <name type="scientific">Naematelia encephala</name>
    <dbReference type="NCBI Taxonomy" id="71784"/>
    <lineage>
        <taxon>Eukaryota</taxon>
        <taxon>Fungi</taxon>
        <taxon>Dikarya</taxon>
        <taxon>Basidiomycota</taxon>
        <taxon>Agaricomycotina</taxon>
        <taxon>Tremellomycetes</taxon>
        <taxon>Tremellales</taxon>
        <taxon>Naemateliaceae</taxon>
        <taxon>Naematelia</taxon>
    </lineage>
</organism>
<proteinExistence type="predicted"/>
<dbReference type="InterPro" id="IPR036397">
    <property type="entry name" value="RNaseH_sf"/>
</dbReference>
<name>A0A1Y2BLD7_9TREE</name>
<dbReference type="InParanoid" id="A0A1Y2BLD7"/>
<comment type="caution">
    <text evidence="1">The sequence shown here is derived from an EMBL/GenBank/DDBJ whole genome shotgun (WGS) entry which is preliminary data.</text>
</comment>
<dbReference type="Gene3D" id="3.30.420.10">
    <property type="entry name" value="Ribonuclease H-like superfamily/Ribonuclease H"/>
    <property type="match status" value="1"/>
</dbReference>
<dbReference type="EMBL" id="MCFC01000001">
    <property type="protein sequence ID" value="ORY35592.1"/>
    <property type="molecule type" value="Genomic_DNA"/>
</dbReference>
<dbReference type="InterPro" id="IPR012337">
    <property type="entry name" value="RNaseH-like_sf"/>
</dbReference>
<dbReference type="GO" id="GO:0003676">
    <property type="term" value="F:nucleic acid binding"/>
    <property type="evidence" value="ECO:0007669"/>
    <property type="project" value="InterPro"/>
</dbReference>
<dbReference type="OrthoDB" id="2596559at2759"/>
<accession>A0A1Y2BLD7</accession>
<dbReference type="SUPFAM" id="SSF53098">
    <property type="entry name" value="Ribonuclease H-like"/>
    <property type="match status" value="1"/>
</dbReference>
<feature type="non-terminal residue" evidence="1">
    <location>
        <position position="713"/>
    </location>
</feature>
<protein>
    <submittedName>
        <fullName evidence="1">Uncharacterized protein</fullName>
    </submittedName>
</protein>
<dbReference type="Proteomes" id="UP000193986">
    <property type="component" value="Unassembled WGS sequence"/>
</dbReference>
<evidence type="ECO:0000313" key="1">
    <source>
        <dbReference type="EMBL" id="ORY35592.1"/>
    </source>
</evidence>